<dbReference type="AlphaFoldDB" id="A0A4U1BV04"/>
<feature type="transmembrane region" description="Helical" evidence="1">
    <location>
        <begin position="191"/>
        <end position="218"/>
    </location>
</feature>
<comment type="caution">
    <text evidence="2">The sequence shown here is derived from an EMBL/GenBank/DDBJ whole genome shotgun (WGS) entry which is preliminary data.</text>
</comment>
<evidence type="ECO:0000256" key="1">
    <source>
        <dbReference type="SAM" id="Phobius"/>
    </source>
</evidence>
<keyword evidence="1" id="KW-0472">Membrane</keyword>
<keyword evidence="1" id="KW-0812">Transmembrane</keyword>
<dbReference type="PANTHER" id="PTHR41795:SF1">
    <property type="entry name" value="EXOPOLYSACCHARIDE SYNTHESIS PROTEIN"/>
    <property type="match status" value="1"/>
</dbReference>
<sequence length="227" mass="25597">MSQELQVKNRELVVFLKKDDFFDNTLLEKVKKIISKIPDRNLTLSEIINLLGNDGLLIFASILSIIFLIPVSIPGISTVFGGIIFFIGISNFLNKSLWLPSSIKNKSFPSEKLRTALNKGLKWFYFLEKISKPHRFRLITCNKIANKINGFLILFGSILLMIPLGLMPFSNTLPALIILFLSIGIIQKDGIIILLGYFSVLGAFIYFGLFFSTIILAFKKIVESITM</sequence>
<proteinExistence type="predicted"/>
<feature type="transmembrane region" description="Helical" evidence="1">
    <location>
        <begin position="75"/>
        <end position="94"/>
    </location>
</feature>
<feature type="transmembrane region" description="Helical" evidence="1">
    <location>
        <begin position="50"/>
        <end position="69"/>
    </location>
</feature>
<dbReference type="Proteomes" id="UP000310477">
    <property type="component" value="Unassembled WGS sequence"/>
</dbReference>
<dbReference type="OrthoDB" id="1494134at2"/>
<dbReference type="EMBL" id="SWBO01000024">
    <property type="protein sequence ID" value="TKB96136.1"/>
    <property type="molecule type" value="Genomic_DNA"/>
</dbReference>
<accession>A0A4U1BV04</accession>
<dbReference type="PANTHER" id="PTHR41795">
    <property type="entry name" value="EXOPOLYSACCHARIDE SYNTHESIS PROTEIN"/>
    <property type="match status" value="1"/>
</dbReference>
<dbReference type="PIRSF" id="PIRSF033239">
    <property type="entry name" value="ExoD"/>
    <property type="match status" value="1"/>
</dbReference>
<keyword evidence="3" id="KW-1185">Reference proteome</keyword>
<name>A0A4U1BV04_9SPHI</name>
<evidence type="ECO:0000313" key="2">
    <source>
        <dbReference type="EMBL" id="TKB96136.1"/>
    </source>
</evidence>
<feature type="transmembrane region" description="Helical" evidence="1">
    <location>
        <begin position="152"/>
        <end position="185"/>
    </location>
</feature>
<organism evidence="2 3">
    <name type="scientific">Pedobacter cryotolerans</name>
    <dbReference type="NCBI Taxonomy" id="2571270"/>
    <lineage>
        <taxon>Bacteria</taxon>
        <taxon>Pseudomonadati</taxon>
        <taxon>Bacteroidota</taxon>
        <taxon>Sphingobacteriia</taxon>
        <taxon>Sphingobacteriales</taxon>
        <taxon>Sphingobacteriaceae</taxon>
        <taxon>Pedobacter</taxon>
    </lineage>
</organism>
<dbReference type="InterPro" id="IPR010331">
    <property type="entry name" value="ExoD"/>
</dbReference>
<dbReference type="RefSeq" id="WP_136878591.1">
    <property type="nucleotide sequence ID" value="NZ_SWBO01000024.1"/>
</dbReference>
<evidence type="ECO:0000313" key="3">
    <source>
        <dbReference type="Proteomes" id="UP000310477"/>
    </source>
</evidence>
<gene>
    <name evidence="2" type="ORF">FA045_18680</name>
</gene>
<dbReference type="Pfam" id="PF06055">
    <property type="entry name" value="ExoD"/>
    <property type="match status" value="1"/>
</dbReference>
<keyword evidence="1" id="KW-1133">Transmembrane helix</keyword>
<protein>
    <submittedName>
        <fullName evidence="2">Exopolysaccharide biosynthesis protein</fullName>
    </submittedName>
</protein>
<reference evidence="2 3" key="1">
    <citation type="submission" date="2019-04" db="EMBL/GenBank/DDBJ databases">
        <title>Pedobacter sp. AR-2-6 sp. nov., isolated from Arctic soil.</title>
        <authorList>
            <person name="Dahal R.H."/>
            <person name="Kim D.-U."/>
        </authorList>
    </citation>
    <scope>NUCLEOTIDE SEQUENCE [LARGE SCALE GENOMIC DNA]</scope>
    <source>
        <strain evidence="2 3">AR-2-6</strain>
    </source>
</reference>